<comment type="caution">
    <text evidence="2">The sequence shown here is derived from an EMBL/GenBank/DDBJ whole genome shotgun (WGS) entry which is preliminary data.</text>
</comment>
<dbReference type="EMBL" id="VDMD01000007">
    <property type="protein sequence ID" value="TRM64644.1"/>
    <property type="molecule type" value="Genomic_DNA"/>
</dbReference>
<protein>
    <submittedName>
        <fullName evidence="2">Uncharacterized protein</fullName>
    </submittedName>
</protein>
<proteinExistence type="predicted"/>
<dbReference type="OrthoDB" id="2631350at2759"/>
<dbReference type="Proteomes" id="UP000320762">
    <property type="component" value="Unassembled WGS sequence"/>
</dbReference>
<name>A0A550CIT1_9AGAR</name>
<dbReference type="AlphaFoldDB" id="A0A550CIT1"/>
<organism evidence="2 3">
    <name type="scientific">Schizophyllum amplum</name>
    <dbReference type="NCBI Taxonomy" id="97359"/>
    <lineage>
        <taxon>Eukaryota</taxon>
        <taxon>Fungi</taxon>
        <taxon>Dikarya</taxon>
        <taxon>Basidiomycota</taxon>
        <taxon>Agaricomycotina</taxon>
        <taxon>Agaricomycetes</taxon>
        <taxon>Agaricomycetidae</taxon>
        <taxon>Agaricales</taxon>
        <taxon>Schizophyllaceae</taxon>
        <taxon>Schizophyllum</taxon>
    </lineage>
</organism>
<sequence>MEKVYSEWNGLEPYGARVASTYELFFRICKLLVDDAELSALLNPAIACRAMSDVALDILWEKQIHLGNLFLTIPGVESSWVVRHRWVNVGGYSCPGGSRISPREVNKLLLNRPKKQRLAGLTEADYARFRNYAQRIKILEDYKNKDDAYIIIDKALLYMVLKRGPILSNAHSINFRSSENSAFETLHIVLQSDSTTQSSVKAPELSESRENSDSLAA</sequence>
<reference evidence="2 3" key="1">
    <citation type="journal article" date="2019" name="New Phytol.">
        <title>Comparative genomics reveals unique wood-decay strategies and fruiting body development in the Schizophyllaceae.</title>
        <authorList>
            <person name="Almasi E."/>
            <person name="Sahu N."/>
            <person name="Krizsan K."/>
            <person name="Balint B."/>
            <person name="Kovacs G.M."/>
            <person name="Kiss B."/>
            <person name="Cseklye J."/>
            <person name="Drula E."/>
            <person name="Henrissat B."/>
            <person name="Nagy I."/>
            <person name="Chovatia M."/>
            <person name="Adam C."/>
            <person name="LaButti K."/>
            <person name="Lipzen A."/>
            <person name="Riley R."/>
            <person name="Grigoriev I.V."/>
            <person name="Nagy L.G."/>
        </authorList>
    </citation>
    <scope>NUCLEOTIDE SEQUENCE [LARGE SCALE GENOMIC DNA]</scope>
    <source>
        <strain evidence="2 3">NL-1724</strain>
    </source>
</reference>
<keyword evidence="3" id="KW-1185">Reference proteome</keyword>
<gene>
    <name evidence="2" type="ORF">BD626DRAFT_568359</name>
</gene>
<feature type="compositionally biased region" description="Basic and acidic residues" evidence="1">
    <location>
        <begin position="204"/>
        <end position="217"/>
    </location>
</feature>
<evidence type="ECO:0000313" key="2">
    <source>
        <dbReference type="EMBL" id="TRM64644.1"/>
    </source>
</evidence>
<accession>A0A550CIT1</accession>
<evidence type="ECO:0000313" key="3">
    <source>
        <dbReference type="Proteomes" id="UP000320762"/>
    </source>
</evidence>
<feature type="region of interest" description="Disordered" evidence="1">
    <location>
        <begin position="195"/>
        <end position="217"/>
    </location>
</feature>
<evidence type="ECO:0000256" key="1">
    <source>
        <dbReference type="SAM" id="MobiDB-lite"/>
    </source>
</evidence>